<dbReference type="Gene3D" id="3.50.50.60">
    <property type="entry name" value="FAD/NAD(P)-binding domain"/>
    <property type="match status" value="2"/>
</dbReference>
<feature type="domain" description="FAD dependent oxidoreductase" evidence="1">
    <location>
        <begin position="6"/>
        <end position="41"/>
    </location>
</feature>
<dbReference type="PANTHER" id="PTHR43106:SF1">
    <property type="entry name" value="DEHYDROGENASE-RELATED"/>
    <property type="match status" value="1"/>
</dbReference>
<keyword evidence="4" id="KW-1185">Reference proteome</keyword>
<dbReference type="PIRSF" id="PIRSF038984">
    <property type="entry name" value="FAD_binding_protein"/>
    <property type="match status" value="1"/>
</dbReference>
<protein>
    <submittedName>
        <fullName evidence="3">NAD(P)/FAD-dependent oxidoreductase</fullName>
    </submittedName>
</protein>
<dbReference type="InterPro" id="IPR006076">
    <property type="entry name" value="FAD-dep_OxRdtase"/>
</dbReference>
<evidence type="ECO:0000313" key="4">
    <source>
        <dbReference type="Proteomes" id="UP001461341"/>
    </source>
</evidence>
<dbReference type="Proteomes" id="UP001461341">
    <property type="component" value="Chromosome"/>
</dbReference>
<evidence type="ECO:0000259" key="2">
    <source>
        <dbReference type="Pfam" id="PF21688"/>
    </source>
</evidence>
<dbReference type="Pfam" id="PF21688">
    <property type="entry name" value="FAD-depend_C"/>
    <property type="match status" value="1"/>
</dbReference>
<dbReference type="InterPro" id="IPR049516">
    <property type="entry name" value="FAD-depend_C"/>
</dbReference>
<dbReference type="InterPro" id="IPR028348">
    <property type="entry name" value="FAD-binding_protein"/>
</dbReference>
<evidence type="ECO:0000313" key="3">
    <source>
        <dbReference type="EMBL" id="WZL76777.1"/>
    </source>
</evidence>
<feature type="domain" description="FAD-dependent protein C-terminal" evidence="2">
    <location>
        <begin position="252"/>
        <end position="408"/>
    </location>
</feature>
<dbReference type="PANTHER" id="PTHR43106">
    <property type="entry name" value="DEHYDROGENASE-RELATED"/>
    <property type="match status" value="1"/>
</dbReference>
<dbReference type="RefSeq" id="WP_369018941.1">
    <property type="nucleotide sequence ID" value="NZ_CP121689.1"/>
</dbReference>
<evidence type="ECO:0000259" key="1">
    <source>
        <dbReference type="Pfam" id="PF01266"/>
    </source>
</evidence>
<proteinExistence type="predicted"/>
<accession>A0ABZ2YD83</accession>
<dbReference type="Pfam" id="PF01266">
    <property type="entry name" value="DAO"/>
    <property type="match status" value="1"/>
</dbReference>
<dbReference type="EMBL" id="CP121689">
    <property type="protein sequence ID" value="WZL76777.1"/>
    <property type="molecule type" value="Genomic_DNA"/>
</dbReference>
<reference evidence="3 4" key="1">
    <citation type="submission" date="2023-03" db="EMBL/GenBank/DDBJ databases">
        <title>Novel Species.</title>
        <authorList>
            <person name="Ma S."/>
        </authorList>
    </citation>
    <scope>NUCLEOTIDE SEQUENCE [LARGE SCALE GENOMIC DNA]</scope>
    <source>
        <strain evidence="3 4">B11</strain>
    </source>
</reference>
<gene>
    <name evidence="3" type="ORF">QBE54_03340</name>
</gene>
<name>A0ABZ2YD83_9BACT</name>
<dbReference type="SUPFAM" id="SSF51905">
    <property type="entry name" value="FAD/NAD(P)-binding domain"/>
    <property type="match status" value="1"/>
</dbReference>
<organism evidence="3 4">
    <name type="scientific">Thermatribacter velox</name>
    <dbReference type="NCBI Taxonomy" id="3039681"/>
    <lineage>
        <taxon>Bacteria</taxon>
        <taxon>Pseudomonadati</taxon>
        <taxon>Atribacterota</taxon>
        <taxon>Atribacteria</taxon>
        <taxon>Atribacterales</taxon>
        <taxon>Thermatribacteraceae</taxon>
        <taxon>Thermatribacter</taxon>
    </lineage>
</organism>
<sequence length="461" mass="51358">MEKGYDVVIVGAGPAGIFTALELSERGKLKVLLVDRGKEIEKRVCPARLNSGICQKCSPCSLLCGWGGAGAFSDGKLTFSDQVGGQLNSYLDAAFFREVVNYVDSIYQRFGGTSKVYGDDQDKVEELRRRAEMAELILVPSRVRHLGTDRCREILKNMQEYLRGKVDILSGMPAEEILASNGRVRGIKLQNGEEIKSQFVVVAPGRVGADWLRRECIKLGIKLENNPVDLGVRFEVPASVMESYTRIMYELKLVYYSRTFDDKVRTFCMCPYGEVVTEYNDGIITVNGHSYENRKTQNTNFAILVSTNFTAPFHEPIAYGRYVAQLANIVSGGVIIQRLRDLQMGRRSTEDRIRKSMVNPTLRGASPGDLSFVLPYRFLQDILEMIYAMDKFIPGINSPHNLLYGVEVKFYSSRVKLNRHLESDIENLFLVGDGAGITRGLVQASASGVVVAREIASRLGG</sequence>
<dbReference type="PRINTS" id="PR00368">
    <property type="entry name" value="FADPNR"/>
</dbReference>
<dbReference type="InterPro" id="IPR036188">
    <property type="entry name" value="FAD/NAD-bd_sf"/>
</dbReference>